<protein>
    <submittedName>
        <fullName evidence="1">Uncharacterized protein</fullName>
    </submittedName>
</protein>
<dbReference type="Gramene" id="EOX90621">
    <property type="protein sequence ID" value="EOX90621"/>
    <property type="gene ID" value="TCM_000038"/>
</dbReference>
<organism evidence="1 2">
    <name type="scientific">Theobroma cacao</name>
    <name type="common">Cacao</name>
    <name type="synonym">Cocoa</name>
    <dbReference type="NCBI Taxonomy" id="3641"/>
    <lineage>
        <taxon>Eukaryota</taxon>
        <taxon>Viridiplantae</taxon>
        <taxon>Streptophyta</taxon>
        <taxon>Embryophyta</taxon>
        <taxon>Tracheophyta</taxon>
        <taxon>Spermatophyta</taxon>
        <taxon>Magnoliopsida</taxon>
        <taxon>eudicotyledons</taxon>
        <taxon>Gunneridae</taxon>
        <taxon>Pentapetalae</taxon>
        <taxon>rosids</taxon>
        <taxon>malvids</taxon>
        <taxon>Malvales</taxon>
        <taxon>Malvaceae</taxon>
        <taxon>Byttnerioideae</taxon>
        <taxon>Theobroma</taxon>
    </lineage>
</organism>
<dbReference type="InParanoid" id="A0A061DG35"/>
<reference evidence="1 2" key="1">
    <citation type="journal article" date="2013" name="Genome Biol.">
        <title>The genome sequence of the most widely cultivated cacao type and its use to identify candidate genes regulating pod color.</title>
        <authorList>
            <person name="Motamayor J.C."/>
            <person name="Mockaitis K."/>
            <person name="Schmutz J."/>
            <person name="Haiminen N."/>
            <person name="Iii D.L."/>
            <person name="Cornejo O."/>
            <person name="Findley S.D."/>
            <person name="Zheng P."/>
            <person name="Utro F."/>
            <person name="Royaert S."/>
            <person name="Saski C."/>
            <person name="Jenkins J."/>
            <person name="Podicheti R."/>
            <person name="Zhao M."/>
            <person name="Scheffler B.E."/>
            <person name="Stack J.C."/>
            <person name="Feltus F.A."/>
            <person name="Mustiga G.M."/>
            <person name="Amores F."/>
            <person name="Phillips W."/>
            <person name="Marelli J.P."/>
            <person name="May G.D."/>
            <person name="Shapiro H."/>
            <person name="Ma J."/>
            <person name="Bustamante C.D."/>
            <person name="Schnell R.J."/>
            <person name="Main D."/>
            <person name="Gilbert D."/>
            <person name="Parida L."/>
            <person name="Kuhn D.N."/>
        </authorList>
    </citation>
    <scope>NUCLEOTIDE SEQUENCE [LARGE SCALE GENOMIC DNA]</scope>
    <source>
        <strain evidence="2">cv. Matina 1-6</strain>
    </source>
</reference>
<accession>A0A061DG35</accession>
<dbReference type="EMBL" id="CM001879">
    <property type="protein sequence ID" value="EOX90621.1"/>
    <property type="molecule type" value="Genomic_DNA"/>
</dbReference>
<dbReference type="HOGENOM" id="CLU_1809690_0_0_1"/>
<sequence>MYLFNNYMKVAYLLTGICKFMATWHLCLVKDLHQASGSTPFIPACHDFLTDQSNHVVMLLQRLLVRIAICSGGRTVRPIHFVRISVLKSGFSGSGLSDIVMAWAMRCAWQSRRIRNGYHFCLIHPRRNHSSSPTRIGCPLNYY</sequence>
<name>A0A061DG35_THECC</name>
<keyword evidence="2" id="KW-1185">Reference proteome</keyword>
<evidence type="ECO:0000313" key="2">
    <source>
        <dbReference type="Proteomes" id="UP000026915"/>
    </source>
</evidence>
<gene>
    <name evidence="1" type="ORF">TCM_000038</name>
</gene>
<proteinExistence type="predicted"/>
<dbReference type="Proteomes" id="UP000026915">
    <property type="component" value="Chromosome 1"/>
</dbReference>
<dbReference type="AlphaFoldDB" id="A0A061DG35"/>
<evidence type="ECO:0000313" key="1">
    <source>
        <dbReference type="EMBL" id="EOX90621.1"/>
    </source>
</evidence>